<accession>A0A1G9SR01</accession>
<dbReference type="SUPFAM" id="SSF51735">
    <property type="entry name" value="NAD(P)-binding Rossmann-fold domains"/>
    <property type="match status" value="1"/>
</dbReference>
<dbReference type="PANTHER" id="PTHR48079">
    <property type="entry name" value="PROTEIN YEEZ"/>
    <property type="match status" value="1"/>
</dbReference>
<dbReference type="OrthoDB" id="751203at2"/>
<dbReference type="Gene3D" id="3.40.50.720">
    <property type="entry name" value="NAD(P)-binding Rossmann-like Domain"/>
    <property type="match status" value="1"/>
</dbReference>
<dbReference type="Proteomes" id="UP000199440">
    <property type="component" value="Unassembled WGS sequence"/>
</dbReference>
<dbReference type="InterPro" id="IPR036291">
    <property type="entry name" value="NAD(P)-bd_dom_sf"/>
</dbReference>
<dbReference type="InterPro" id="IPR051783">
    <property type="entry name" value="NAD(P)-dependent_oxidoreduct"/>
</dbReference>
<dbReference type="PANTHER" id="PTHR48079:SF6">
    <property type="entry name" value="NAD(P)-BINDING DOMAIN-CONTAINING PROTEIN-RELATED"/>
    <property type="match status" value="1"/>
</dbReference>
<gene>
    <name evidence="1" type="ORF">SAMN04488514_10864</name>
</gene>
<dbReference type="AlphaFoldDB" id="A0A1G9SR01"/>
<dbReference type="EMBL" id="FNGV01000008">
    <property type="protein sequence ID" value="SDM37831.1"/>
    <property type="molecule type" value="Genomic_DNA"/>
</dbReference>
<proteinExistence type="predicted"/>
<dbReference type="GO" id="GO:0005737">
    <property type="term" value="C:cytoplasm"/>
    <property type="evidence" value="ECO:0007669"/>
    <property type="project" value="TreeGrafter"/>
</dbReference>
<evidence type="ECO:0000313" key="2">
    <source>
        <dbReference type="Proteomes" id="UP000199440"/>
    </source>
</evidence>
<dbReference type="CDD" id="cd05266">
    <property type="entry name" value="SDR_a4"/>
    <property type="match status" value="1"/>
</dbReference>
<sequence>MKNRIGILGCGWLGLPLAVSFVKSGYHVYGTTTSKDKLVELENKAINPFLIRLSEVGIDGPIADFLSEITILVVNVPPKLRGNNAENYFQKISLLHQAIKKSTVKNIIFISSTSVYGDIQGEVTEATIPKPVTDSGKQLLACEALFRNDQELKTTIIRFGGLIGDDRHPANFLSGKKGLSNGSAPINLIHQTDCIRIIEAIEKEGWWNELFNAVYPHHPSKKEYYTASCLRKGLPIPSYIDDNSLIEKYVKSNHLMTVKGFRFNTSITD</sequence>
<dbReference type="GO" id="GO:0004029">
    <property type="term" value="F:aldehyde dehydrogenase (NAD+) activity"/>
    <property type="evidence" value="ECO:0007669"/>
    <property type="project" value="TreeGrafter"/>
</dbReference>
<dbReference type="RefSeq" id="WP_089891386.1">
    <property type="nucleotide sequence ID" value="NZ_FNGV01000008.1"/>
</dbReference>
<organism evidence="1 2">
    <name type="scientific">Kriegella aquimaris</name>
    <dbReference type="NCBI Taxonomy" id="192904"/>
    <lineage>
        <taxon>Bacteria</taxon>
        <taxon>Pseudomonadati</taxon>
        <taxon>Bacteroidota</taxon>
        <taxon>Flavobacteriia</taxon>
        <taxon>Flavobacteriales</taxon>
        <taxon>Flavobacteriaceae</taxon>
        <taxon>Kriegella</taxon>
    </lineage>
</organism>
<keyword evidence="2" id="KW-1185">Reference proteome</keyword>
<protein>
    <submittedName>
        <fullName evidence="1">Nucleoside-diphosphate-sugar epimerase</fullName>
    </submittedName>
</protein>
<evidence type="ECO:0000313" key="1">
    <source>
        <dbReference type="EMBL" id="SDM37831.1"/>
    </source>
</evidence>
<dbReference type="STRING" id="192904.SAMN04488514_10864"/>
<name>A0A1G9SR01_9FLAO</name>
<reference evidence="2" key="1">
    <citation type="submission" date="2016-10" db="EMBL/GenBank/DDBJ databases">
        <authorList>
            <person name="Varghese N."/>
            <person name="Submissions S."/>
        </authorList>
    </citation>
    <scope>NUCLEOTIDE SEQUENCE [LARGE SCALE GENOMIC DNA]</scope>
    <source>
        <strain evidence="2">DSM 19886</strain>
    </source>
</reference>